<feature type="non-terminal residue" evidence="1">
    <location>
        <position position="1"/>
    </location>
</feature>
<comment type="caution">
    <text evidence="1">The sequence shown here is derived from an EMBL/GenBank/DDBJ whole genome shotgun (WGS) entry which is preliminary data.</text>
</comment>
<gene>
    <name evidence="1" type="ORF">AAFH49_07890</name>
</gene>
<dbReference type="InterPro" id="IPR013783">
    <property type="entry name" value="Ig-like_fold"/>
</dbReference>
<reference evidence="1 2" key="1">
    <citation type="journal article" date="2018" name="Arch. Microbiol.">
        <title>Hymenobacter segetis sp. nov., isolated from soil.</title>
        <authorList>
            <person name="Ten L.N."/>
            <person name="Lim S.J."/>
            <person name="Kim B.O."/>
            <person name="Kang I.K."/>
            <person name="Jung H.Y."/>
        </authorList>
    </citation>
    <scope>NUCLEOTIDE SEQUENCE [LARGE SCALE GENOMIC DNA]</scope>
    <source>
        <strain evidence="1 2">S7-3-11</strain>
    </source>
</reference>
<dbReference type="EMBL" id="JBCEVZ010000013">
    <property type="protein sequence ID" value="MEL5994125.1"/>
    <property type="molecule type" value="Genomic_DNA"/>
</dbReference>
<keyword evidence="2" id="KW-1185">Reference proteome</keyword>
<evidence type="ECO:0000313" key="1">
    <source>
        <dbReference type="EMBL" id="MEL5994125.1"/>
    </source>
</evidence>
<dbReference type="InterPro" id="IPR026444">
    <property type="entry name" value="Secre_tail"/>
</dbReference>
<proteinExistence type="predicted"/>
<dbReference type="NCBIfam" id="TIGR04183">
    <property type="entry name" value="Por_Secre_tail"/>
    <property type="match status" value="1"/>
</dbReference>
<name>A0ABU9LTX3_9BACT</name>
<accession>A0ABU9LTX3</accession>
<dbReference type="RefSeq" id="WP_342297129.1">
    <property type="nucleotide sequence ID" value="NZ_JBCEVZ010000013.1"/>
</dbReference>
<dbReference type="Gene3D" id="2.60.40.10">
    <property type="entry name" value="Immunoglobulins"/>
    <property type="match status" value="1"/>
</dbReference>
<evidence type="ECO:0000313" key="2">
    <source>
        <dbReference type="Proteomes" id="UP001479606"/>
    </source>
</evidence>
<protein>
    <submittedName>
        <fullName evidence="1">T9SS type A sorting domain-containing protein</fullName>
    </submittedName>
</protein>
<dbReference type="Proteomes" id="UP001479606">
    <property type="component" value="Unassembled WGS sequence"/>
</dbReference>
<organism evidence="1 2">
    <name type="scientific">Hymenobacter segetis</name>
    <dbReference type="NCBI Taxonomy" id="2025509"/>
    <lineage>
        <taxon>Bacteria</taxon>
        <taxon>Pseudomonadati</taxon>
        <taxon>Bacteroidota</taxon>
        <taxon>Cytophagia</taxon>
        <taxon>Cytophagales</taxon>
        <taxon>Hymenobacteraceae</taxon>
        <taxon>Hymenobacter</taxon>
    </lineage>
</organism>
<sequence>NAGAVAAAYSTDNFTTSTFVLGTLAAPVAATNYNTASSLATYRVVLGGVTRASGQTLKVRLYFGAGTSSSGRYALLRNVYFAGEGFVNNLPNLTIGDTRAVSSATTYGNVTVLSGGTATLTGPLTAQGAITVQTGGVLNTNCQPLTGLATFALNAGAELRICDPAGISAGAASGAVQTTGTRSFSADAIYTYTGTYTNGANQATGDGLPATVRSLKVNLATATDTLQLNSDVTVNTGLVLSRGVLKGYLPDGSGAHLLTLGRNATISETATSFVLGQVQSATLSFVADGNSTGFGGLGLTLTAHTTGGAALPGNTYVVRTTGTPVYGITPTAGANAGITSRSIRRQYRIVPTTETGLNMDLVFGFSPSVAELNGIPAANLQLFSRPIAGGLWRPEGGTASANSVTLTNLTHLSDWTLGNKAAPLPVTLTRFEAERQGQQAVLTWATATEQNSKGFNVQVSADGREFRSVGFVPSASANSLQAQSYRYIDAPANPTGTRYYRLQQVDLDGTSTYTAPKAVVFGDASTLILTASPNPFSETLTLTTQAASASTALLTFTDATGRIVLKQVAEVPATLNKLRISGLAPLPRGIYVLHITLDGKAQHLKLVKE</sequence>